<keyword evidence="10" id="KW-0594">Phospholipid biosynthesis</keyword>
<gene>
    <name evidence="13" type="ORF">JCM21142_83091</name>
</gene>
<sequence length="335" mass="37179">MSKKILFLINPVSGIGKQRTIEKYIESELNKNILSVDIAYTKFKGHARELTGNAVGQYDAIVAVGGDGTVNEVASKLVGTQTALAIIPTGSGNGLARFMQIPMRIHKAIQSLNFFREKKIDTMRVNQYCSVNVAGIGFDAHISHNFEGKKLRGPLGYLQLITTEFAGYQSDTYTLKIDGKEYRRKAFLISFANSSQYGNNIHIAPNAKIDDGLIDVSIIRDFPKFNAPAMIFSLLDKSINKNDNDEIVRAKRVDIIHPTELKAHIDGEPVSLGNKATIEINPLSLKVIIPPDHLIENSILDPIKEIIPNIQESLNLENIWKLKLMEGLSLKKVTK</sequence>
<dbReference type="GO" id="GO:0016301">
    <property type="term" value="F:kinase activity"/>
    <property type="evidence" value="ECO:0007669"/>
    <property type="project" value="UniProtKB-KW"/>
</dbReference>
<dbReference type="Gene3D" id="2.60.200.40">
    <property type="match status" value="1"/>
</dbReference>
<keyword evidence="4" id="KW-0479">Metal-binding</keyword>
<dbReference type="NCBIfam" id="TIGR00147">
    <property type="entry name" value="YegS/Rv2252/BmrU family lipid kinase"/>
    <property type="match status" value="1"/>
</dbReference>
<dbReference type="InterPro" id="IPR050187">
    <property type="entry name" value="Lipid_Phosphate_FormReg"/>
</dbReference>
<feature type="domain" description="DAGKc" evidence="12">
    <location>
        <begin position="1"/>
        <end position="129"/>
    </location>
</feature>
<dbReference type="GO" id="GO:0046872">
    <property type="term" value="F:metal ion binding"/>
    <property type="evidence" value="ECO:0007669"/>
    <property type="project" value="UniProtKB-KW"/>
</dbReference>
<dbReference type="InterPro" id="IPR005218">
    <property type="entry name" value="Diacylglycerol/lipid_kinase"/>
</dbReference>
<proteinExistence type="predicted"/>
<dbReference type="STRING" id="869213.GCA_000517085_00618"/>
<dbReference type="GO" id="GO:0005524">
    <property type="term" value="F:ATP binding"/>
    <property type="evidence" value="ECO:0007669"/>
    <property type="project" value="UniProtKB-KW"/>
</dbReference>
<dbReference type="AlphaFoldDB" id="W7YPP4"/>
<dbReference type="SMART" id="SM00046">
    <property type="entry name" value="DAGKc"/>
    <property type="match status" value="1"/>
</dbReference>
<keyword evidence="6 13" id="KW-0418">Kinase</keyword>
<dbReference type="Gene3D" id="3.40.50.10330">
    <property type="entry name" value="Probable inorganic polyphosphate/atp-NAD kinase, domain 1"/>
    <property type="match status" value="1"/>
</dbReference>
<dbReference type="RefSeq" id="WP_081735897.1">
    <property type="nucleotide sequence ID" value="NZ_BAMD01000044.1"/>
</dbReference>
<dbReference type="PANTHER" id="PTHR12358:SF106">
    <property type="entry name" value="LIPID KINASE YEGS"/>
    <property type="match status" value="1"/>
</dbReference>
<reference evidence="13 14" key="1">
    <citation type="journal article" date="2014" name="Genome Announc.">
        <title>Draft Genome Sequence of Cytophaga fermentans JCM 21142T, a Facultative Anaerobe Isolated from Marine Mud.</title>
        <authorList>
            <person name="Starns D."/>
            <person name="Oshima K."/>
            <person name="Suda W."/>
            <person name="Iino T."/>
            <person name="Yuki M."/>
            <person name="Inoue J."/>
            <person name="Kitamura K."/>
            <person name="Iida T."/>
            <person name="Darby A."/>
            <person name="Hattori M."/>
            <person name="Ohkuma M."/>
        </authorList>
    </citation>
    <scope>NUCLEOTIDE SEQUENCE [LARGE SCALE GENOMIC DNA]</scope>
    <source>
        <strain evidence="13 14">JCM 21142</strain>
    </source>
</reference>
<evidence type="ECO:0000256" key="1">
    <source>
        <dbReference type="ARBA" id="ARBA00001946"/>
    </source>
</evidence>
<comment type="cofactor">
    <cofactor evidence="1">
        <name>Mg(2+)</name>
        <dbReference type="ChEBI" id="CHEBI:18420"/>
    </cofactor>
</comment>
<dbReference type="Pfam" id="PF00781">
    <property type="entry name" value="DAGK_cat"/>
    <property type="match status" value="1"/>
</dbReference>
<name>W7YPP4_9BACT</name>
<keyword evidence="2" id="KW-0444">Lipid biosynthesis</keyword>
<dbReference type="InterPro" id="IPR017438">
    <property type="entry name" value="ATP-NAD_kinase_N"/>
</dbReference>
<evidence type="ECO:0000256" key="5">
    <source>
        <dbReference type="ARBA" id="ARBA00022741"/>
    </source>
</evidence>
<keyword evidence="7" id="KW-0067">ATP-binding</keyword>
<dbReference type="PROSITE" id="PS50146">
    <property type="entry name" value="DAGK"/>
    <property type="match status" value="1"/>
</dbReference>
<dbReference type="Pfam" id="PF19279">
    <property type="entry name" value="YegS_C"/>
    <property type="match status" value="1"/>
</dbReference>
<dbReference type="eggNOG" id="COG1597">
    <property type="taxonomic scope" value="Bacteria"/>
</dbReference>
<evidence type="ECO:0000256" key="8">
    <source>
        <dbReference type="ARBA" id="ARBA00022842"/>
    </source>
</evidence>
<keyword evidence="5" id="KW-0547">Nucleotide-binding</keyword>
<keyword evidence="14" id="KW-1185">Reference proteome</keyword>
<dbReference type="EMBL" id="BAMD01000044">
    <property type="protein sequence ID" value="GAF04389.1"/>
    <property type="molecule type" value="Genomic_DNA"/>
</dbReference>
<protein>
    <submittedName>
        <fullName evidence="13">Putative lipid kinase BmrU</fullName>
    </submittedName>
</protein>
<organism evidence="13 14">
    <name type="scientific">Saccharicrinis fermentans DSM 9555 = JCM 21142</name>
    <dbReference type="NCBI Taxonomy" id="869213"/>
    <lineage>
        <taxon>Bacteria</taxon>
        <taxon>Pseudomonadati</taxon>
        <taxon>Bacteroidota</taxon>
        <taxon>Bacteroidia</taxon>
        <taxon>Marinilabiliales</taxon>
        <taxon>Marinilabiliaceae</taxon>
        <taxon>Saccharicrinis</taxon>
    </lineage>
</organism>
<evidence type="ECO:0000313" key="13">
    <source>
        <dbReference type="EMBL" id="GAF04389.1"/>
    </source>
</evidence>
<evidence type="ECO:0000259" key="12">
    <source>
        <dbReference type="PROSITE" id="PS50146"/>
    </source>
</evidence>
<dbReference type="OrthoDB" id="9786026at2"/>
<evidence type="ECO:0000313" key="14">
    <source>
        <dbReference type="Proteomes" id="UP000019402"/>
    </source>
</evidence>
<keyword evidence="9" id="KW-0443">Lipid metabolism</keyword>
<keyword evidence="11" id="KW-1208">Phospholipid metabolism</keyword>
<dbReference type="SUPFAM" id="SSF111331">
    <property type="entry name" value="NAD kinase/diacylglycerol kinase-like"/>
    <property type="match status" value="1"/>
</dbReference>
<evidence type="ECO:0000256" key="9">
    <source>
        <dbReference type="ARBA" id="ARBA00023098"/>
    </source>
</evidence>
<dbReference type="Proteomes" id="UP000019402">
    <property type="component" value="Unassembled WGS sequence"/>
</dbReference>
<evidence type="ECO:0000256" key="6">
    <source>
        <dbReference type="ARBA" id="ARBA00022777"/>
    </source>
</evidence>
<evidence type="ECO:0000256" key="11">
    <source>
        <dbReference type="ARBA" id="ARBA00023264"/>
    </source>
</evidence>
<evidence type="ECO:0000256" key="3">
    <source>
        <dbReference type="ARBA" id="ARBA00022679"/>
    </source>
</evidence>
<comment type="caution">
    <text evidence="13">The sequence shown here is derived from an EMBL/GenBank/DDBJ whole genome shotgun (WGS) entry which is preliminary data.</text>
</comment>
<evidence type="ECO:0000256" key="2">
    <source>
        <dbReference type="ARBA" id="ARBA00022516"/>
    </source>
</evidence>
<keyword evidence="8" id="KW-0460">Magnesium</keyword>
<dbReference type="GO" id="GO:0008654">
    <property type="term" value="P:phospholipid biosynthetic process"/>
    <property type="evidence" value="ECO:0007669"/>
    <property type="project" value="UniProtKB-KW"/>
</dbReference>
<dbReference type="InterPro" id="IPR016064">
    <property type="entry name" value="NAD/diacylglycerol_kinase_sf"/>
</dbReference>
<evidence type="ECO:0000256" key="10">
    <source>
        <dbReference type="ARBA" id="ARBA00023209"/>
    </source>
</evidence>
<dbReference type="PANTHER" id="PTHR12358">
    <property type="entry name" value="SPHINGOSINE KINASE"/>
    <property type="match status" value="1"/>
</dbReference>
<dbReference type="InterPro" id="IPR001206">
    <property type="entry name" value="Diacylglycerol_kinase_cat_dom"/>
</dbReference>
<accession>W7YPP4</accession>
<keyword evidence="3" id="KW-0808">Transferase</keyword>
<dbReference type="InterPro" id="IPR045540">
    <property type="entry name" value="YegS/DAGK_C"/>
</dbReference>
<evidence type="ECO:0000256" key="4">
    <source>
        <dbReference type="ARBA" id="ARBA00022723"/>
    </source>
</evidence>
<evidence type="ECO:0000256" key="7">
    <source>
        <dbReference type="ARBA" id="ARBA00022840"/>
    </source>
</evidence>
<dbReference type="GO" id="GO:0005886">
    <property type="term" value="C:plasma membrane"/>
    <property type="evidence" value="ECO:0007669"/>
    <property type="project" value="TreeGrafter"/>
</dbReference>